<evidence type="ECO:0000313" key="2">
    <source>
        <dbReference type="EnsemblMetazoa" id="XP_029346851.1"/>
    </source>
</evidence>
<evidence type="ECO:0000259" key="1">
    <source>
        <dbReference type="Pfam" id="PF20700"/>
    </source>
</evidence>
<dbReference type="AlphaFoldDB" id="A0A8R2JU04"/>
<protein>
    <recommendedName>
        <fullName evidence="1">Mutator-like transposase domain-containing protein</fullName>
    </recommendedName>
</protein>
<dbReference type="KEGG" id="api:115034335"/>
<proteinExistence type="predicted"/>
<reference evidence="3" key="1">
    <citation type="submission" date="2010-06" db="EMBL/GenBank/DDBJ databases">
        <authorList>
            <person name="Jiang H."/>
            <person name="Abraham K."/>
            <person name="Ali S."/>
            <person name="Alsbrooks S.L."/>
            <person name="Anim B.N."/>
            <person name="Anosike U.S."/>
            <person name="Attaway T."/>
            <person name="Bandaranaike D.P."/>
            <person name="Battles P.K."/>
            <person name="Bell S.N."/>
            <person name="Bell A.V."/>
            <person name="Beltran B."/>
            <person name="Bickham C."/>
            <person name="Bustamante Y."/>
            <person name="Caleb T."/>
            <person name="Canada A."/>
            <person name="Cardenas V."/>
            <person name="Carter K."/>
            <person name="Chacko J."/>
            <person name="Chandrabose M.N."/>
            <person name="Chavez D."/>
            <person name="Chavez A."/>
            <person name="Chen L."/>
            <person name="Chu H.-S."/>
            <person name="Claassen K.J."/>
            <person name="Cockrell R."/>
            <person name="Collins M."/>
            <person name="Cooper J.A."/>
            <person name="Cree A."/>
            <person name="Curry S.M."/>
            <person name="Da Y."/>
            <person name="Dao M.D."/>
            <person name="Das B."/>
            <person name="Davila M.-L."/>
            <person name="Davy-Carroll L."/>
            <person name="Denson S."/>
            <person name="Dinh H."/>
            <person name="Ebong V.E."/>
            <person name="Edwards J.R."/>
            <person name="Egan A."/>
            <person name="El-Daye J."/>
            <person name="Escobedo L."/>
            <person name="Fernandez S."/>
            <person name="Fernando P.R."/>
            <person name="Flagg N."/>
            <person name="Forbes L.D."/>
            <person name="Fowler R.G."/>
            <person name="Fu Q."/>
            <person name="Gabisi R.A."/>
            <person name="Ganer J."/>
            <person name="Garbino Pronczuk A."/>
            <person name="Garcia R.M."/>
            <person name="Garner T."/>
            <person name="Garrett T.E."/>
            <person name="Gonzalez D.A."/>
            <person name="Hamid H."/>
            <person name="Hawkins E.S."/>
            <person name="Hirani K."/>
            <person name="Hogues M.E."/>
            <person name="Hollins B."/>
            <person name="Hsiao C.-H."/>
            <person name="Jabil R."/>
            <person name="James M.L."/>
            <person name="Jhangiani S.N."/>
            <person name="Johnson B."/>
            <person name="Johnson Q."/>
            <person name="Joshi V."/>
            <person name="Kalu J.B."/>
            <person name="Kam C."/>
            <person name="Kashfia A."/>
            <person name="Keebler J."/>
            <person name="Kisamo H."/>
            <person name="Kovar C.L."/>
            <person name="Lago L.A."/>
            <person name="Lai C.-Y."/>
            <person name="Laidlaw J."/>
            <person name="Lara F."/>
            <person name="Le T.-K."/>
            <person name="Lee S.L."/>
            <person name="Legall F.H."/>
            <person name="Lemon S.J."/>
            <person name="Lewis L.R."/>
            <person name="Li B."/>
            <person name="Liu Y."/>
            <person name="Liu Y.-S."/>
            <person name="Lopez J."/>
            <person name="Lozado R.J."/>
            <person name="Lu J."/>
            <person name="Madu R.C."/>
            <person name="Maheshwari M."/>
            <person name="Maheshwari R."/>
            <person name="Malloy K."/>
            <person name="Martinez E."/>
            <person name="Mathew T."/>
            <person name="Mercado I.C."/>
            <person name="Mercado C."/>
            <person name="Meyer B."/>
            <person name="Montgomery K."/>
            <person name="Morgan M.B."/>
            <person name="Munidasa M."/>
            <person name="Nazareth L.V."/>
            <person name="Nelson J."/>
            <person name="Ng B.M."/>
            <person name="Nguyen N.B."/>
            <person name="Nguyen P.Q."/>
            <person name="Nguyen T."/>
            <person name="Obregon M."/>
            <person name="Okwuonu G.O."/>
            <person name="Onwere C.G."/>
            <person name="Orozco G."/>
            <person name="Parra A."/>
            <person name="Patel S."/>
            <person name="Patil S."/>
            <person name="Perez A."/>
            <person name="Perez Y."/>
            <person name="Pham C."/>
            <person name="Primus E.L."/>
            <person name="Pu L.-L."/>
            <person name="Puazo M."/>
            <person name="Qin X."/>
            <person name="Quiroz J.B."/>
            <person name="Reese J."/>
            <person name="Richards S."/>
            <person name="Rives C.M."/>
            <person name="Robberts R."/>
            <person name="Ruiz S.J."/>
            <person name="Ruiz M.J."/>
            <person name="Santibanez J."/>
            <person name="Schneider B.W."/>
            <person name="Sisson I."/>
            <person name="Smith M."/>
            <person name="Sodergren E."/>
            <person name="Song X.-Z."/>
            <person name="Song B.B."/>
            <person name="Summersgill H."/>
            <person name="Thelus R."/>
            <person name="Thornton R.D."/>
            <person name="Trejos Z.Y."/>
            <person name="Usmani K."/>
            <person name="Vattathil S."/>
            <person name="Villasana D."/>
            <person name="Walker D.L."/>
            <person name="Wang S."/>
            <person name="Wang K."/>
            <person name="White C.S."/>
            <person name="Williams A.C."/>
            <person name="Williamson J."/>
            <person name="Wilson K."/>
            <person name="Woghiren I.O."/>
            <person name="Woodworth J.R."/>
            <person name="Worley K.C."/>
            <person name="Wright R.A."/>
            <person name="Wu W."/>
            <person name="Young L."/>
            <person name="Zhang L."/>
            <person name="Zhang J."/>
            <person name="Zhu Y."/>
            <person name="Muzny D.M."/>
            <person name="Weinstock G."/>
            <person name="Gibbs R.A."/>
        </authorList>
    </citation>
    <scope>NUCLEOTIDE SEQUENCE [LARGE SCALE GENOMIC DNA]</scope>
    <source>
        <strain evidence="3">LSR1</strain>
    </source>
</reference>
<dbReference type="Pfam" id="PF20700">
    <property type="entry name" value="Mutator"/>
    <property type="match status" value="1"/>
</dbReference>
<feature type="domain" description="Mutator-like transposase" evidence="1">
    <location>
        <begin position="2"/>
        <end position="147"/>
    </location>
</feature>
<dbReference type="RefSeq" id="XP_029346851.1">
    <property type="nucleotide sequence ID" value="XM_029490991.1"/>
</dbReference>
<dbReference type="EnsemblMetazoa" id="XM_029490992.1">
    <property type="protein sequence ID" value="XP_029346852.1"/>
    <property type="gene ID" value="LOC115034335"/>
</dbReference>
<reference evidence="2" key="2">
    <citation type="submission" date="2022-06" db="UniProtKB">
        <authorList>
            <consortium name="EnsemblMetazoa"/>
        </authorList>
    </citation>
    <scope>IDENTIFICATION</scope>
</reference>
<dbReference type="GeneID" id="115034335"/>
<dbReference type="RefSeq" id="XP_029346852.1">
    <property type="nucleotide sequence ID" value="XM_029490992.1"/>
</dbReference>
<dbReference type="EnsemblMetazoa" id="XM_029490991.1">
    <property type="protein sequence ID" value="XP_029346851.1"/>
    <property type="gene ID" value="LOC115034335"/>
</dbReference>
<organism evidence="2 3">
    <name type="scientific">Acyrthosiphon pisum</name>
    <name type="common">Pea aphid</name>
    <dbReference type="NCBI Taxonomy" id="7029"/>
    <lineage>
        <taxon>Eukaryota</taxon>
        <taxon>Metazoa</taxon>
        <taxon>Ecdysozoa</taxon>
        <taxon>Arthropoda</taxon>
        <taxon>Hexapoda</taxon>
        <taxon>Insecta</taxon>
        <taxon>Pterygota</taxon>
        <taxon>Neoptera</taxon>
        <taxon>Paraneoptera</taxon>
        <taxon>Hemiptera</taxon>
        <taxon>Sternorrhyncha</taxon>
        <taxon>Aphidomorpha</taxon>
        <taxon>Aphidoidea</taxon>
        <taxon>Aphididae</taxon>
        <taxon>Macrosiphini</taxon>
        <taxon>Acyrthosiphon</taxon>
    </lineage>
</organism>
<sequence>MEFQSEVIHGFYSIFVFKCKVCCIESKLYSENIQQNQYMLVNKAVVNACQSIGIGHTQLTEFAAFIDVPSLSCSGYVQLQSNAAKAVSEVAWDEIKKAGEEERKLAIQHGDIDIDGVPMITVVADGQWSKRSYKTKYDALSGVVNIIISI</sequence>
<keyword evidence="3" id="KW-1185">Reference proteome</keyword>
<accession>A0A8R2JU04</accession>
<dbReference type="OrthoDB" id="6624036at2759"/>
<evidence type="ECO:0000313" key="3">
    <source>
        <dbReference type="Proteomes" id="UP000007819"/>
    </source>
</evidence>
<dbReference type="Proteomes" id="UP000007819">
    <property type="component" value="Chromosome X"/>
</dbReference>
<name>A0A8R2JU04_ACYPI</name>
<dbReference type="InterPro" id="IPR049012">
    <property type="entry name" value="Mutator_transp_dom"/>
</dbReference>